<sequence length="130" mass="12892">MTHRTSVRTRTVALITAGGATTLLLALVPGPTPLLIVLVILAGGVRGNFTLLQATAVIDRWGTTAYGHLSGILAAPIAIAEALTPFAAATLVHPLGGYPQLFAALAASSAVAALVPSGTAIGGCEPITTG</sequence>
<dbReference type="Gene3D" id="1.20.1250.20">
    <property type="entry name" value="MFS general substrate transporter like domains"/>
    <property type="match status" value="1"/>
</dbReference>
<keyword evidence="1" id="KW-1133">Transmembrane helix</keyword>
<protein>
    <recommendedName>
        <fullName evidence="4">Major facilitator superfamily (MFS) profile domain-containing protein</fullName>
    </recommendedName>
</protein>
<dbReference type="InterPro" id="IPR036259">
    <property type="entry name" value="MFS_trans_sf"/>
</dbReference>
<feature type="transmembrane region" description="Helical" evidence="1">
    <location>
        <begin position="34"/>
        <end position="57"/>
    </location>
</feature>
<keyword evidence="3" id="KW-1185">Reference proteome</keyword>
<feature type="transmembrane region" description="Helical" evidence="1">
    <location>
        <begin position="101"/>
        <end position="124"/>
    </location>
</feature>
<dbReference type="Proteomes" id="UP001592531">
    <property type="component" value="Unassembled WGS sequence"/>
</dbReference>
<evidence type="ECO:0000256" key="1">
    <source>
        <dbReference type="SAM" id="Phobius"/>
    </source>
</evidence>
<proteinExistence type="predicted"/>
<name>A0ABV6VWQ6_9ACTN</name>
<evidence type="ECO:0000313" key="2">
    <source>
        <dbReference type="EMBL" id="MFC1418197.1"/>
    </source>
</evidence>
<dbReference type="EMBL" id="JBHFAB010000011">
    <property type="protein sequence ID" value="MFC1418197.1"/>
    <property type="molecule type" value="Genomic_DNA"/>
</dbReference>
<keyword evidence="1" id="KW-0472">Membrane</keyword>
<comment type="caution">
    <text evidence="2">The sequence shown here is derived from an EMBL/GenBank/DDBJ whole genome shotgun (WGS) entry which is preliminary data.</text>
</comment>
<dbReference type="SUPFAM" id="SSF103473">
    <property type="entry name" value="MFS general substrate transporter"/>
    <property type="match status" value="1"/>
</dbReference>
<gene>
    <name evidence="2" type="ORF">ACEZDE_16355</name>
</gene>
<feature type="transmembrane region" description="Helical" evidence="1">
    <location>
        <begin position="12"/>
        <end position="28"/>
    </location>
</feature>
<organism evidence="2 3">
    <name type="scientific">Streptacidiphilus cavernicola</name>
    <dbReference type="NCBI Taxonomy" id="3342716"/>
    <lineage>
        <taxon>Bacteria</taxon>
        <taxon>Bacillati</taxon>
        <taxon>Actinomycetota</taxon>
        <taxon>Actinomycetes</taxon>
        <taxon>Kitasatosporales</taxon>
        <taxon>Streptomycetaceae</taxon>
        <taxon>Streptacidiphilus</taxon>
    </lineage>
</organism>
<feature type="transmembrane region" description="Helical" evidence="1">
    <location>
        <begin position="69"/>
        <end position="89"/>
    </location>
</feature>
<keyword evidence="1" id="KW-0812">Transmembrane</keyword>
<reference evidence="2 3" key="1">
    <citation type="submission" date="2024-09" db="EMBL/GenBank/DDBJ databases">
        <authorList>
            <person name="Lee S.D."/>
        </authorList>
    </citation>
    <scope>NUCLEOTIDE SEQUENCE [LARGE SCALE GENOMIC DNA]</scope>
    <source>
        <strain evidence="2 3">N8-3</strain>
    </source>
</reference>
<evidence type="ECO:0008006" key="4">
    <source>
        <dbReference type="Google" id="ProtNLM"/>
    </source>
</evidence>
<accession>A0ABV6VWQ6</accession>
<evidence type="ECO:0000313" key="3">
    <source>
        <dbReference type="Proteomes" id="UP001592531"/>
    </source>
</evidence>
<dbReference type="RefSeq" id="WP_380536997.1">
    <property type="nucleotide sequence ID" value="NZ_JBHFAB010000011.1"/>
</dbReference>